<dbReference type="EMBL" id="JAIGNU010000001">
    <property type="protein sequence ID" value="MBX7501093.1"/>
    <property type="molecule type" value="Genomic_DNA"/>
</dbReference>
<dbReference type="InterPro" id="IPR018964">
    <property type="entry name" value="Phage_phiJL001_Gp84_C"/>
</dbReference>
<keyword evidence="4" id="KW-1185">Reference proteome</keyword>
<comment type="caution">
    <text evidence="3">The sequence shown here is derived from an EMBL/GenBank/DDBJ whole genome shotgun (WGS) entry which is preliminary data.</text>
</comment>
<sequence>MKSLFSNSTAPSCVPGAYWAILTPESRRNQCLSSPRSLPPSRAGADRACPWRAASSAPGRPVSTAGRCSARPSTTAAKWPRPISPIRWRSAACGSSPRGSAAHRSPAPTIGFEDDPGDVEGALSHDAVRAEDLAAGRFDGARIESGIVDWDTLDRATLYSGTIAGLRQEGSGFRAELASAKARLAQDNVPLSSPTCRAHFCGPGCGLSSAAHSARARVVALDADSGMVTLDLADAAPFRHGELRWLDGPATGLAARILDTDGSLLTLAGRLDPSLGEGLRVRLREGCDRTIATCAARFGNAVNFRGEPFLPGNDMLAHYPMPR</sequence>
<evidence type="ECO:0000313" key="4">
    <source>
        <dbReference type="Proteomes" id="UP000782554"/>
    </source>
</evidence>
<evidence type="ECO:0000313" key="3">
    <source>
        <dbReference type="EMBL" id="MBX7501093.1"/>
    </source>
</evidence>
<dbReference type="Pfam" id="PF09931">
    <property type="entry name" value="Phage_phiJL001_Gp84_N"/>
    <property type="match status" value="1"/>
</dbReference>
<evidence type="ECO:0000259" key="2">
    <source>
        <dbReference type="Pfam" id="PF09356"/>
    </source>
</evidence>
<dbReference type="Proteomes" id="UP000782554">
    <property type="component" value="Unassembled WGS sequence"/>
</dbReference>
<reference evidence="3 4" key="1">
    <citation type="submission" date="2021-08" db="EMBL/GenBank/DDBJ databases">
        <title>Comparative Genomics Analysis of the Genus Qipengyuania Reveals Extensive Genetic Diversity and Metabolic Versatility, Including the Description of Fifteen Novel Species.</title>
        <authorList>
            <person name="Liu Y."/>
        </authorList>
    </citation>
    <scope>NUCLEOTIDE SEQUENCE [LARGE SCALE GENOMIC DNA]</scope>
    <source>
        <strain evidence="3 4">YG27</strain>
    </source>
</reference>
<gene>
    <name evidence="3" type="ORF">K3181_06535</name>
</gene>
<organism evidence="3 4">
    <name type="scientific">Qipengyuania mesophila</name>
    <dbReference type="NCBI Taxonomy" id="2867246"/>
    <lineage>
        <taxon>Bacteria</taxon>
        <taxon>Pseudomonadati</taxon>
        <taxon>Pseudomonadota</taxon>
        <taxon>Alphaproteobacteria</taxon>
        <taxon>Sphingomonadales</taxon>
        <taxon>Erythrobacteraceae</taxon>
        <taxon>Qipengyuania</taxon>
    </lineage>
</organism>
<dbReference type="Pfam" id="PF09356">
    <property type="entry name" value="Phage_BR0599"/>
    <property type="match status" value="1"/>
</dbReference>
<protein>
    <submittedName>
        <fullName evidence="3">Phage BR0599 family protein</fullName>
    </submittedName>
</protein>
<dbReference type="NCBIfam" id="TIGR02218">
    <property type="entry name" value="phg_TIGR02218"/>
    <property type="match status" value="1"/>
</dbReference>
<evidence type="ECO:0000256" key="1">
    <source>
        <dbReference type="SAM" id="MobiDB-lite"/>
    </source>
</evidence>
<dbReference type="InterPro" id="IPR011928">
    <property type="entry name" value="Phage_phiJL001_Gp84"/>
</dbReference>
<accession>A0ABS7JU56</accession>
<feature type="region of interest" description="Disordered" evidence="1">
    <location>
        <begin position="29"/>
        <end position="113"/>
    </location>
</feature>
<name>A0ABS7JU56_9SPHN</name>
<proteinExistence type="predicted"/>
<feature type="compositionally biased region" description="Low complexity" evidence="1">
    <location>
        <begin position="32"/>
        <end position="42"/>
    </location>
</feature>
<feature type="domain" description="Bacteriophage phiJL001 Gp84 C-terminal" evidence="2">
    <location>
        <begin position="238"/>
        <end position="314"/>
    </location>
</feature>